<comment type="caution">
    <text evidence="2">The sequence shown here is derived from an EMBL/GenBank/DDBJ whole genome shotgun (WGS) entry which is preliminary data.</text>
</comment>
<sequence length="89" mass="9871">MGQIENPKLPELHDRMASGGYTILWEELSGCFVVWGDSGQIRDGFATKEDATSSPAPRPNERTVHRTIPHRSLKPSPQAGYHSIPKAFI</sequence>
<feature type="region of interest" description="Disordered" evidence="1">
    <location>
        <begin position="45"/>
        <end position="89"/>
    </location>
</feature>
<gene>
    <name evidence="2" type="ORF">QFZ34_002352</name>
</gene>
<reference evidence="2 3" key="1">
    <citation type="submission" date="2023-07" db="EMBL/GenBank/DDBJ databases">
        <title>Comparative genomics of wheat-associated soil bacteria to identify genetic determinants of phenazine resistance.</title>
        <authorList>
            <person name="Mouncey N."/>
        </authorList>
    </citation>
    <scope>NUCLEOTIDE SEQUENCE [LARGE SCALE GENOMIC DNA]</scope>
    <source>
        <strain evidence="2 3">W4I11</strain>
    </source>
</reference>
<accession>A0ABU0S8W4</accession>
<name>A0ABU0S8W4_9HYPH</name>
<proteinExistence type="predicted"/>
<protein>
    <submittedName>
        <fullName evidence="2">Uncharacterized protein</fullName>
    </submittedName>
</protein>
<evidence type="ECO:0000256" key="1">
    <source>
        <dbReference type="SAM" id="MobiDB-lite"/>
    </source>
</evidence>
<evidence type="ECO:0000313" key="2">
    <source>
        <dbReference type="EMBL" id="MDQ0997170.1"/>
    </source>
</evidence>
<evidence type="ECO:0000313" key="3">
    <source>
        <dbReference type="Proteomes" id="UP001237780"/>
    </source>
</evidence>
<organism evidence="2 3">
    <name type="scientific">Phyllobacterium ifriqiyense</name>
    <dbReference type="NCBI Taxonomy" id="314238"/>
    <lineage>
        <taxon>Bacteria</taxon>
        <taxon>Pseudomonadati</taxon>
        <taxon>Pseudomonadota</taxon>
        <taxon>Alphaproteobacteria</taxon>
        <taxon>Hyphomicrobiales</taxon>
        <taxon>Phyllobacteriaceae</taxon>
        <taxon>Phyllobacterium</taxon>
    </lineage>
</organism>
<dbReference type="Proteomes" id="UP001237780">
    <property type="component" value="Unassembled WGS sequence"/>
</dbReference>
<dbReference type="RefSeq" id="WP_307280842.1">
    <property type="nucleotide sequence ID" value="NZ_JAUSZT010000003.1"/>
</dbReference>
<dbReference type="EMBL" id="JAUSZT010000003">
    <property type="protein sequence ID" value="MDQ0997170.1"/>
    <property type="molecule type" value="Genomic_DNA"/>
</dbReference>
<keyword evidence="3" id="KW-1185">Reference proteome</keyword>